<name>A0ABQ9INJ0_9NEOP</name>
<keyword evidence="1" id="KW-0238">DNA-binding</keyword>
<comment type="caution">
    <text evidence="4">The sequence shown here is derived from an EMBL/GenBank/DDBJ whole genome shotgun (WGS) entry which is preliminary data.</text>
</comment>
<dbReference type="InterPro" id="IPR036910">
    <property type="entry name" value="HMG_box_dom_sf"/>
</dbReference>
<dbReference type="CDD" id="cd21983">
    <property type="entry name" value="HMG-box_SMARCE1"/>
    <property type="match status" value="1"/>
</dbReference>
<evidence type="ECO:0000313" key="4">
    <source>
        <dbReference type="EMBL" id="KAJ8898263.1"/>
    </source>
</evidence>
<feature type="domain" description="HMG box" evidence="3">
    <location>
        <begin position="45"/>
        <end position="113"/>
    </location>
</feature>
<gene>
    <name evidence="4" type="ORF">PR048_003623</name>
</gene>
<protein>
    <recommendedName>
        <fullName evidence="3">HMG box domain-containing protein</fullName>
    </recommendedName>
</protein>
<sequence length="222" mass="25348">MLRPSCSNVVASSNRDYSTQTDLVPPKVRRTSQSDIIVPTSRKPPAKPLIPYIRYSSKVWSQVKAQNPDVKFREIGRIIGQMWRELPELEKTVFVEAYKAEKLEYDKQLQLYRNFGAFAGSMAAHDYCPQKERDKQETYNYPGSGPSKQSTFMYNTIESVNVENEEIKFEGVIETGAKMIKNEGIKTDGEIIKIEDEVIKTEDEMIKSEDVTKTHDVITGLP</sequence>
<dbReference type="Gene3D" id="1.10.30.10">
    <property type="entry name" value="High mobility group box domain"/>
    <property type="match status" value="1"/>
</dbReference>
<proteinExistence type="predicted"/>
<dbReference type="Proteomes" id="UP001159363">
    <property type="component" value="Chromosome 1"/>
</dbReference>
<dbReference type="SMART" id="SM00398">
    <property type="entry name" value="HMG"/>
    <property type="match status" value="1"/>
</dbReference>
<evidence type="ECO:0000256" key="2">
    <source>
        <dbReference type="SAM" id="MobiDB-lite"/>
    </source>
</evidence>
<dbReference type="Pfam" id="PF00505">
    <property type="entry name" value="HMG_box"/>
    <property type="match status" value="1"/>
</dbReference>
<keyword evidence="1" id="KW-0539">Nucleus</keyword>
<evidence type="ECO:0000313" key="5">
    <source>
        <dbReference type="Proteomes" id="UP001159363"/>
    </source>
</evidence>
<dbReference type="SUPFAM" id="SSF47095">
    <property type="entry name" value="HMG-box"/>
    <property type="match status" value="1"/>
</dbReference>
<dbReference type="InterPro" id="IPR009071">
    <property type="entry name" value="HMG_box_dom"/>
</dbReference>
<dbReference type="PANTHER" id="PTHR46232:SF1">
    <property type="entry name" value="SWI_SNF-RELATED MATRIX-ASSOCIATED ACTIN-DEPENDENT REGULATOR OF CHROMATIN SUBFAMILY E MEMBER 1"/>
    <property type="match status" value="1"/>
</dbReference>
<organism evidence="4 5">
    <name type="scientific">Dryococelus australis</name>
    <dbReference type="NCBI Taxonomy" id="614101"/>
    <lineage>
        <taxon>Eukaryota</taxon>
        <taxon>Metazoa</taxon>
        <taxon>Ecdysozoa</taxon>
        <taxon>Arthropoda</taxon>
        <taxon>Hexapoda</taxon>
        <taxon>Insecta</taxon>
        <taxon>Pterygota</taxon>
        <taxon>Neoptera</taxon>
        <taxon>Polyneoptera</taxon>
        <taxon>Phasmatodea</taxon>
        <taxon>Verophasmatodea</taxon>
        <taxon>Anareolatae</taxon>
        <taxon>Phasmatidae</taxon>
        <taxon>Eurycanthinae</taxon>
        <taxon>Dryococelus</taxon>
    </lineage>
</organism>
<accession>A0ABQ9INJ0</accession>
<dbReference type="PANTHER" id="PTHR46232">
    <property type="entry name" value="SMARCE1 REGULATOR OF CHROMATIN"/>
    <property type="match status" value="1"/>
</dbReference>
<dbReference type="EMBL" id="JARBHB010000001">
    <property type="protein sequence ID" value="KAJ8898263.1"/>
    <property type="molecule type" value="Genomic_DNA"/>
</dbReference>
<keyword evidence="5" id="KW-1185">Reference proteome</keyword>
<reference evidence="4 5" key="1">
    <citation type="submission" date="2023-02" db="EMBL/GenBank/DDBJ databases">
        <title>LHISI_Scaffold_Assembly.</title>
        <authorList>
            <person name="Stuart O.P."/>
            <person name="Cleave R."/>
            <person name="Magrath M.J.L."/>
            <person name="Mikheyev A.S."/>
        </authorList>
    </citation>
    <scope>NUCLEOTIDE SEQUENCE [LARGE SCALE GENOMIC DNA]</scope>
    <source>
        <strain evidence="4">Daus_M_001</strain>
        <tissue evidence="4">Leg muscle</tissue>
    </source>
</reference>
<dbReference type="PROSITE" id="PS50118">
    <property type="entry name" value="HMG_BOX_2"/>
    <property type="match status" value="1"/>
</dbReference>
<feature type="region of interest" description="Disordered" evidence="2">
    <location>
        <begin position="1"/>
        <end position="22"/>
    </location>
</feature>
<feature type="DNA-binding region" description="HMG box" evidence="1">
    <location>
        <begin position="45"/>
        <end position="113"/>
    </location>
</feature>
<evidence type="ECO:0000256" key="1">
    <source>
        <dbReference type="PROSITE-ProRule" id="PRU00267"/>
    </source>
</evidence>
<evidence type="ECO:0000259" key="3">
    <source>
        <dbReference type="PROSITE" id="PS50118"/>
    </source>
</evidence>